<gene>
    <name evidence="2" type="ORF">GCM10008960_26260</name>
</gene>
<feature type="compositionally biased region" description="Polar residues" evidence="1">
    <location>
        <begin position="132"/>
        <end position="141"/>
    </location>
</feature>
<accession>A0ABQ2S880</accession>
<dbReference type="EMBL" id="BMQN01000006">
    <property type="protein sequence ID" value="GGR98367.1"/>
    <property type="molecule type" value="Genomic_DNA"/>
</dbReference>
<name>A0ABQ2S880_9DEIO</name>
<reference evidence="3" key="1">
    <citation type="journal article" date="2019" name="Int. J. Syst. Evol. Microbiol.">
        <title>The Global Catalogue of Microorganisms (GCM) 10K type strain sequencing project: providing services to taxonomists for standard genome sequencing and annotation.</title>
        <authorList>
            <consortium name="The Broad Institute Genomics Platform"/>
            <consortium name="The Broad Institute Genome Sequencing Center for Infectious Disease"/>
            <person name="Wu L."/>
            <person name="Ma J."/>
        </authorList>
    </citation>
    <scope>NUCLEOTIDE SEQUENCE [LARGE SCALE GENOMIC DNA]</scope>
    <source>
        <strain evidence="3">JCM 31405</strain>
    </source>
</reference>
<evidence type="ECO:0000313" key="2">
    <source>
        <dbReference type="EMBL" id="GGR98367.1"/>
    </source>
</evidence>
<proteinExistence type="predicted"/>
<sequence length="155" mass="17582">MTQNNNFTGISLRNGQLYATRQGRDYALFIYTPLREAYTGQYEVPFGVNWQQYNKPFVKQYVPMPVVSSLPSGFTFTSQDRPGDTWYGYQQQICNGWPLYYVENVHQGGQTMQPAMFEPAMQPLTPPNQNNSAMEINQSTAEGEEVGFPGPYLGP</sequence>
<protein>
    <submittedName>
        <fullName evidence="2">Uncharacterized protein</fullName>
    </submittedName>
</protein>
<evidence type="ECO:0000313" key="3">
    <source>
        <dbReference type="Proteomes" id="UP000644548"/>
    </source>
</evidence>
<comment type="caution">
    <text evidence="2">The sequence shown here is derived from an EMBL/GenBank/DDBJ whole genome shotgun (WGS) entry which is preliminary data.</text>
</comment>
<feature type="region of interest" description="Disordered" evidence="1">
    <location>
        <begin position="132"/>
        <end position="155"/>
    </location>
</feature>
<evidence type="ECO:0000256" key="1">
    <source>
        <dbReference type="SAM" id="MobiDB-lite"/>
    </source>
</evidence>
<dbReference type="RefSeq" id="WP_189073631.1">
    <property type="nucleotide sequence ID" value="NZ_BMQN01000006.1"/>
</dbReference>
<organism evidence="2 3">
    <name type="scientific">Deinococcus sedimenti</name>
    <dbReference type="NCBI Taxonomy" id="1867090"/>
    <lineage>
        <taxon>Bacteria</taxon>
        <taxon>Thermotogati</taxon>
        <taxon>Deinococcota</taxon>
        <taxon>Deinococci</taxon>
        <taxon>Deinococcales</taxon>
        <taxon>Deinococcaceae</taxon>
        <taxon>Deinococcus</taxon>
    </lineage>
</organism>
<keyword evidence="3" id="KW-1185">Reference proteome</keyword>
<dbReference type="Proteomes" id="UP000644548">
    <property type="component" value="Unassembled WGS sequence"/>
</dbReference>